<evidence type="ECO:0000313" key="1">
    <source>
        <dbReference type="EMBL" id="GFY67381.1"/>
    </source>
</evidence>
<protein>
    <submittedName>
        <fullName evidence="1">Uncharacterized protein</fullName>
    </submittedName>
</protein>
<comment type="caution">
    <text evidence="1">The sequence shown here is derived from an EMBL/GenBank/DDBJ whole genome shotgun (WGS) entry which is preliminary data.</text>
</comment>
<dbReference type="AlphaFoldDB" id="A0A8X6YA51"/>
<sequence>MDGIVNLGPRLPCSWCRALKWKDETQEMCCSGGGLASLTRSFEHYLKCPFFERCGKSFGSVEGEVLVVKDLSSNVGLEGSGSAKKKGFNLSIDHQSQIDLGHVWRLYISGTQCSLETMM</sequence>
<keyword evidence="2" id="KW-1185">Reference proteome</keyword>
<dbReference type="Proteomes" id="UP000886998">
    <property type="component" value="Unassembled WGS sequence"/>
</dbReference>
<name>A0A8X6YA51_9ARAC</name>
<proteinExistence type="predicted"/>
<dbReference type="OrthoDB" id="409956at2759"/>
<accession>A0A8X6YA51</accession>
<dbReference type="EMBL" id="BMAV01016539">
    <property type="protein sequence ID" value="GFY67381.1"/>
    <property type="molecule type" value="Genomic_DNA"/>
</dbReference>
<gene>
    <name evidence="1" type="ORF">TNIN_129651</name>
</gene>
<evidence type="ECO:0000313" key="2">
    <source>
        <dbReference type="Proteomes" id="UP000886998"/>
    </source>
</evidence>
<organism evidence="1 2">
    <name type="scientific">Trichonephila inaurata madagascariensis</name>
    <dbReference type="NCBI Taxonomy" id="2747483"/>
    <lineage>
        <taxon>Eukaryota</taxon>
        <taxon>Metazoa</taxon>
        <taxon>Ecdysozoa</taxon>
        <taxon>Arthropoda</taxon>
        <taxon>Chelicerata</taxon>
        <taxon>Arachnida</taxon>
        <taxon>Araneae</taxon>
        <taxon>Araneomorphae</taxon>
        <taxon>Entelegynae</taxon>
        <taxon>Araneoidea</taxon>
        <taxon>Nephilidae</taxon>
        <taxon>Trichonephila</taxon>
        <taxon>Trichonephila inaurata</taxon>
    </lineage>
</organism>
<reference evidence="1" key="1">
    <citation type="submission" date="2020-08" db="EMBL/GenBank/DDBJ databases">
        <title>Multicomponent nature underlies the extraordinary mechanical properties of spider dragline silk.</title>
        <authorList>
            <person name="Kono N."/>
            <person name="Nakamura H."/>
            <person name="Mori M."/>
            <person name="Yoshida Y."/>
            <person name="Ohtoshi R."/>
            <person name="Malay A.D."/>
            <person name="Moran D.A.P."/>
            <person name="Tomita M."/>
            <person name="Numata K."/>
            <person name="Arakawa K."/>
        </authorList>
    </citation>
    <scope>NUCLEOTIDE SEQUENCE</scope>
</reference>